<proteinExistence type="predicted"/>
<dbReference type="EMBL" id="NKUJ01000034">
    <property type="protein sequence ID" value="RMJ17321.1"/>
    <property type="molecule type" value="Genomic_DNA"/>
</dbReference>
<keyword evidence="2" id="KW-1185">Reference proteome</keyword>
<comment type="caution">
    <text evidence="1">The sequence shown here is derived from an EMBL/GenBank/DDBJ whole genome shotgun (WGS) entry which is preliminary data.</text>
</comment>
<reference evidence="1 2" key="1">
    <citation type="submission" date="2017-06" db="EMBL/GenBank/DDBJ databases">
        <title>Comparative genomic analysis of Ambrosia Fusariam Clade fungi.</title>
        <authorList>
            <person name="Stajich J.E."/>
            <person name="Carrillo J."/>
            <person name="Kijimoto T."/>
            <person name="Eskalen A."/>
            <person name="O'Donnell K."/>
            <person name="Kasson M."/>
        </authorList>
    </citation>
    <scope>NUCLEOTIDE SEQUENCE [LARGE SCALE GENOMIC DNA]</scope>
    <source>
        <strain evidence="1">UCR3666</strain>
    </source>
</reference>
<dbReference type="Proteomes" id="UP000277212">
    <property type="component" value="Unassembled WGS sequence"/>
</dbReference>
<evidence type="ECO:0000313" key="1">
    <source>
        <dbReference type="EMBL" id="RMJ17321.1"/>
    </source>
</evidence>
<gene>
    <name evidence="1" type="ORF">CDV36_003027</name>
</gene>
<name>A0A3M2SIF0_9HYPO</name>
<dbReference type="OrthoDB" id="5059302at2759"/>
<protein>
    <submittedName>
        <fullName evidence="1">Uncharacterized protein</fullName>
    </submittedName>
</protein>
<sequence length="323" mass="36129">MPKSLPSFKSLLLIQCHSAANALVIMSERSLTPLREELTMLGGGLSQPSNPDHPLWKLHRRLAWLKHVGALGPKELYLDHEGLPSFEGMVMEHGDFTIPPLVLPDPPIQGPAGFGNYPSTSSDWLGRMISTLNDRGKLTHVAWKGALDKLQKLALLPHDPFAFIPLKILSAAKICYNNDRFSFEHFVHNSRENRMLLLNKESPVSGWSAQRMARMIGFEAPGEHDRKWWRTSGTEGLVEEFDEKAYICIHRSWHLINKGHDLCYHSHKLSKGLEVAMLALEHLDTFGSLHHNAPVLAGVESHITELRGFIQAKGLGGYLPPSS</sequence>
<dbReference type="AlphaFoldDB" id="A0A3M2SIF0"/>
<accession>A0A3M2SIF0</accession>
<organism evidence="1 2">
    <name type="scientific">Fusarium kuroshium</name>
    <dbReference type="NCBI Taxonomy" id="2010991"/>
    <lineage>
        <taxon>Eukaryota</taxon>
        <taxon>Fungi</taxon>
        <taxon>Dikarya</taxon>
        <taxon>Ascomycota</taxon>
        <taxon>Pezizomycotina</taxon>
        <taxon>Sordariomycetes</taxon>
        <taxon>Hypocreomycetidae</taxon>
        <taxon>Hypocreales</taxon>
        <taxon>Nectriaceae</taxon>
        <taxon>Fusarium</taxon>
        <taxon>Fusarium solani species complex</taxon>
    </lineage>
</organism>
<evidence type="ECO:0000313" key="2">
    <source>
        <dbReference type="Proteomes" id="UP000277212"/>
    </source>
</evidence>